<keyword evidence="4" id="KW-1185">Reference proteome</keyword>
<comment type="caution">
    <text evidence="3">The sequence shown here is derived from an EMBL/GenBank/DDBJ whole genome shotgun (WGS) entry which is preliminary data.</text>
</comment>
<feature type="chain" id="PRO_5042972644" description="Rhodanese domain-containing protein" evidence="1">
    <location>
        <begin position="29"/>
        <end position="166"/>
    </location>
</feature>
<organism evidence="3 4">
    <name type="scientific">Halocaridina rubra</name>
    <name type="common">Hawaiian red shrimp</name>
    <dbReference type="NCBI Taxonomy" id="373956"/>
    <lineage>
        <taxon>Eukaryota</taxon>
        <taxon>Metazoa</taxon>
        <taxon>Ecdysozoa</taxon>
        <taxon>Arthropoda</taxon>
        <taxon>Crustacea</taxon>
        <taxon>Multicrustacea</taxon>
        <taxon>Malacostraca</taxon>
        <taxon>Eumalacostraca</taxon>
        <taxon>Eucarida</taxon>
        <taxon>Decapoda</taxon>
        <taxon>Pleocyemata</taxon>
        <taxon>Caridea</taxon>
        <taxon>Atyoidea</taxon>
        <taxon>Atyidae</taxon>
        <taxon>Halocaridina</taxon>
    </lineage>
</organism>
<dbReference type="EMBL" id="JAXCGZ010007591">
    <property type="protein sequence ID" value="KAK7079069.1"/>
    <property type="molecule type" value="Genomic_DNA"/>
</dbReference>
<evidence type="ECO:0000313" key="3">
    <source>
        <dbReference type="EMBL" id="KAK7079069.1"/>
    </source>
</evidence>
<dbReference type="Gene3D" id="3.40.250.10">
    <property type="entry name" value="Rhodanese-like domain"/>
    <property type="match status" value="1"/>
</dbReference>
<evidence type="ECO:0000259" key="2">
    <source>
        <dbReference type="PROSITE" id="PS50206"/>
    </source>
</evidence>
<dbReference type="PANTHER" id="PTHR44086:SF10">
    <property type="entry name" value="THIOSULFATE SULFURTRANSFERASE_RHODANESE-LIKE DOMAIN-CONTAINING PROTEIN 3"/>
    <property type="match status" value="1"/>
</dbReference>
<dbReference type="InterPro" id="IPR001763">
    <property type="entry name" value="Rhodanese-like_dom"/>
</dbReference>
<proteinExistence type="predicted"/>
<gene>
    <name evidence="3" type="ORF">SK128_009638</name>
</gene>
<feature type="domain" description="Rhodanese" evidence="2">
    <location>
        <begin position="53"/>
        <end position="156"/>
    </location>
</feature>
<accession>A0AAN8XIR6</accession>
<dbReference type="Proteomes" id="UP001381693">
    <property type="component" value="Unassembled WGS sequence"/>
</dbReference>
<keyword evidence="1" id="KW-0732">Signal</keyword>
<reference evidence="3 4" key="1">
    <citation type="submission" date="2023-11" db="EMBL/GenBank/DDBJ databases">
        <title>Halocaridina rubra genome assembly.</title>
        <authorList>
            <person name="Smith C."/>
        </authorList>
    </citation>
    <scope>NUCLEOTIDE SEQUENCE [LARGE SCALE GENOMIC DNA]</scope>
    <source>
        <strain evidence="3">EP-1</strain>
        <tissue evidence="3">Whole</tissue>
    </source>
</reference>
<dbReference type="PANTHER" id="PTHR44086">
    <property type="entry name" value="THIOSULFATE SULFURTRANSFERASE RDL2, MITOCHONDRIAL-RELATED"/>
    <property type="match status" value="1"/>
</dbReference>
<dbReference type="PROSITE" id="PS50206">
    <property type="entry name" value="RHODANESE_3"/>
    <property type="match status" value="1"/>
</dbReference>
<dbReference type="InterPro" id="IPR036873">
    <property type="entry name" value="Rhodanese-like_dom_sf"/>
</dbReference>
<evidence type="ECO:0000313" key="4">
    <source>
        <dbReference type="Proteomes" id="UP001381693"/>
    </source>
</evidence>
<evidence type="ECO:0000256" key="1">
    <source>
        <dbReference type="SAM" id="SignalP"/>
    </source>
</evidence>
<dbReference type="SMART" id="SM00450">
    <property type="entry name" value="RHOD"/>
    <property type="match status" value="1"/>
</dbReference>
<dbReference type="SUPFAM" id="SSF52821">
    <property type="entry name" value="Rhodanese/Cell cycle control phosphatase"/>
    <property type="match status" value="1"/>
</dbReference>
<name>A0AAN8XIR6_HALRR</name>
<dbReference type="Pfam" id="PF00581">
    <property type="entry name" value="Rhodanese"/>
    <property type="match status" value="1"/>
</dbReference>
<sequence>MTAFQVSRTHRTYIGYATLLLLLGCASSQNTKTVVKPQLKDPQVITFEELSRELEAYTVVDIRRRDEVIEYGQIPGSHVLPLQEISEALGLSEEEFLFKYGFPKIRNDDTSIVLTCTAGVRVQIANKLLTENGYRNHRLYLGSFNDWVKNGGELIKPGKPFQPPIQ</sequence>
<feature type="signal peptide" evidence="1">
    <location>
        <begin position="1"/>
        <end position="28"/>
    </location>
</feature>
<dbReference type="AlphaFoldDB" id="A0AAN8XIR6"/>
<protein>
    <recommendedName>
        <fullName evidence="2">Rhodanese domain-containing protein</fullName>
    </recommendedName>
</protein>